<dbReference type="Proteomes" id="UP000008850">
    <property type="component" value="Chromosome"/>
</dbReference>
<name>G4R6F9_PELHB</name>
<dbReference type="AlphaFoldDB" id="G4R6F9"/>
<accession>G4R6F9</accession>
<dbReference type="PANTHER" id="PTHR30483:SF6">
    <property type="entry name" value="PERIPLASMIC BINDING PROTEIN OF ABC TRANSPORTER FOR NATURAL AMINO ACIDS"/>
    <property type="match status" value="1"/>
</dbReference>
<dbReference type="InterPro" id="IPR028082">
    <property type="entry name" value="Peripla_BP_I"/>
</dbReference>
<dbReference type="InterPro" id="IPR051010">
    <property type="entry name" value="BCAA_transport"/>
</dbReference>
<dbReference type="GO" id="GO:0006865">
    <property type="term" value="P:amino acid transport"/>
    <property type="evidence" value="ECO:0007669"/>
    <property type="project" value="UniProtKB-KW"/>
</dbReference>
<evidence type="ECO:0000256" key="1">
    <source>
        <dbReference type="ARBA" id="ARBA00010062"/>
    </source>
</evidence>
<keyword evidence="7" id="KW-1185">Reference proteome</keyword>
<dbReference type="PATRIC" id="fig|1082931.4.peg.117"/>
<evidence type="ECO:0000256" key="2">
    <source>
        <dbReference type="ARBA" id="ARBA00022448"/>
    </source>
</evidence>
<gene>
    <name evidence="6" type="ordered locus">KKY_117</name>
</gene>
<feature type="domain" description="Leucine-binding protein" evidence="5">
    <location>
        <begin position="13"/>
        <end position="344"/>
    </location>
</feature>
<protein>
    <submittedName>
        <fullName evidence="6">Extracellular ligand-binding receptor</fullName>
    </submittedName>
</protein>
<dbReference type="KEGG" id="phl:KKY_117"/>
<evidence type="ECO:0000259" key="5">
    <source>
        <dbReference type="Pfam" id="PF13458"/>
    </source>
</evidence>
<dbReference type="PRINTS" id="PR00337">
    <property type="entry name" value="LEUILEVALBP"/>
</dbReference>
<proteinExistence type="inferred from homology"/>
<dbReference type="SUPFAM" id="SSF53822">
    <property type="entry name" value="Periplasmic binding protein-like I"/>
    <property type="match status" value="1"/>
</dbReference>
<dbReference type="CDD" id="cd06346">
    <property type="entry name" value="PBP1_ABC_ligand_binding-like"/>
    <property type="match status" value="1"/>
</dbReference>
<dbReference type="EMBL" id="CP003075">
    <property type="protein sequence ID" value="AEQ50164.1"/>
    <property type="molecule type" value="Genomic_DNA"/>
</dbReference>
<evidence type="ECO:0000256" key="4">
    <source>
        <dbReference type="ARBA" id="ARBA00022970"/>
    </source>
</evidence>
<dbReference type="HOGENOM" id="CLU_027128_6_2_5"/>
<sequence length="357" mass="37949">MLGNVTGVAVAQEISIGAVVPLSGASATTGEDQRRGITLAVEEINAQGGVLGQPFSVIIEDSGGRPQSAIDAATKLVTVDEVPIVIGEYSSGNTLPMGDYLVQQGVPHINPASTSGQVRDIGETSYSVVGLDNVSTAFAAQDVLDQGWERVAVIAVNNAFGQGVAEEFGKHFTELGGEVTTSILYNQGQSTYRRELQQLAAGEPDAIVYTAYGTEAALINQEAFELGMQDQFPFYSILITMMNSDTEPQFKVGQMGMDVGYVGENGESYREAYTTAFGEDFLSAYGGYAHDAVLFAAAAIERAGSTDREAILEAIEALGEEGFEGITGMINFDEDGQRTAQPYLKFIVNDDALDIRE</sequence>
<evidence type="ECO:0000313" key="6">
    <source>
        <dbReference type="EMBL" id="AEQ50164.1"/>
    </source>
</evidence>
<reference evidence="6 7" key="1">
    <citation type="journal article" date="2012" name="J. Bacteriol.">
        <title>Complete genome sequence of Pelagibacterium halotolerans B2T.</title>
        <authorList>
            <person name="Huo Y.Y."/>
            <person name="Cheng H."/>
            <person name="Han X.F."/>
            <person name="Jiang X.W."/>
            <person name="Sun C."/>
            <person name="Zhang X.Q."/>
            <person name="Zhu X.F."/>
            <person name="Liu Y.F."/>
            <person name="Li P.F."/>
            <person name="Ni P.X."/>
            <person name="Wu M."/>
        </authorList>
    </citation>
    <scope>NUCLEOTIDE SEQUENCE [LARGE SCALE GENOMIC DNA]</scope>
    <source>
        <strain evidence="7">DSM 22347 / JCM 15775 / CGMCC 1.7692 / B2</strain>
    </source>
</reference>
<evidence type="ECO:0000256" key="3">
    <source>
        <dbReference type="ARBA" id="ARBA00022729"/>
    </source>
</evidence>
<comment type="similarity">
    <text evidence="1">Belongs to the leucine-binding protein family.</text>
</comment>
<keyword evidence="2" id="KW-0813">Transport</keyword>
<dbReference type="PANTHER" id="PTHR30483">
    <property type="entry name" value="LEUCINE-SPECIFIC-BINDING PROTEIN"/>
    <property type="match status" value="1"/>
</dbReference>
<keyword evidence="6" id="KW-0675">Receptor</keyword>
<evidence type="ECO:0000313" key="7">
    <source>
        <dbReference type="Proteomes" id="UP000008850"/>
    </source>
</evidence>
<organism evidence="6 7">
    <name type="scientific">Pelagibacterium halotolerans (strain DSM 22347 / JCM 15775 / CGMCC 1.7692 / B2)</name>
    <dbReference type="NCBI Taxonomy" id="1082931"/>
    <lineage>
        <taxon>Bacteria</taxon>
        <taxon>Pseudomonadati</taxon>
        <taxon>Pseudomonadota</taxon>
        <taxon>Alphaproteobacteria</taxon>
        <taxon>Hyphomicrobiales</taxon>
        <taxon>Devosiaceae</taxon>
        <taxon>Pelagibacterium</taxon>
    </lineage>
</organism>
<dbReference type="InterPro" id="IPR028081">
    <property type="entry name" value="Leu-bd"/>
</dbReference>
<dbReference type="Pfam" id="PF13458">
    <property type="entry name" value="Peripla_BP_6"/>
    <property type="match status" value="1"/>
</dbReference>
<dbReference type="InterPro" id="IPR000709">
    <property type="entry name" value="Leu_Ile_Val-bd"/>
</dbReference>
<dbReference type="STRING" id="1082931.KKY_117"/>
<keyword evidence="3" id="KW-0732">Signal</keyword>
<dbReference type="Gene3D" id="3.40.50.2300">
    <property type="match status" value="2"/>
</dbReference>
<dbReference type="eggNOG" id="COG0683">
    <property type="taxonomic scope" value="Bacteria"/>
</dbReference>
<keyword evidence="4" id="KW-0029">Amino-acid transport</keyword>